<gene>
    <name evidence="3" type="ORF">ABJI51_42870</name>
</gene>
<dbReference type="EC" id="2.3.-.-" evidence="3"/>
<proteinExistence type="predicted"/>
<feature type="transmembrane region" description="Helical" evidence="1">
    <location>
        <begin position="152"/>
        <end position="170"/>
    </location>
</feature>
<keyword evidence="4" id="KW-1185">Reference proteome</keyword>
<dbReference type="GO" id="GO:0016746">
    <property type="term" value="F:acyltransferase activity"/>
    <property type="evidence" value="ECO:0007669"/>
    <property type="project" value="UniProtKB-KW"/>
</dbReference>
<feature type="transmembrane region" description="Helical" evidence="1">
    <location>
        <begin position="274"/>
        <end position="293"/>
    </location>
</feature>
<keyword evidence="3" id="KW-0012">Acyltransferase</keyword>
<feature type="transmembrane region" description="Helical" evidence="1">
    <location>
        <begin position="59"/>
        <end position="83"/>
    </location>
</feature>
<dbReference type="Pfam" id="PF01757">
    <property type="entry name" value="Acyl_transf_3"/>
    <property type="match status" value="1"/>
</dbReference>
<organism evidence="3 4">
    <name type="scientific">Amycolatopsis melonis</name>
    <dbReference type="NCBI Taxonomy" id="3156488"/>
    <lineage>
        <taxon>Bacteria</taxon>
        <taxon>Bacillati</taxon>
        <taxon>Actinomycetota</taxon>
        <taxon>Actinomycetes</taxon>
        <taxon>Pseudonocardiales</taxon>
        <taxon>Pseudonocardiaceae</taxon>
        <taxon>Amycolatopsis</taxon>
    </lineage>
</organism>
<dbReference type="PANTHER" id="PTHR23028">
    <property type="entry name" value="ACETYLTRANSFERASE"/>
    <property type="match status" value="1"/>
</dbReference>
<reference evidence="3 4" key="1">
    <citation type="submission" date="2024-05" db="EMBL/GenBank/DDBJ databases">
        <authorList>
            <person name="Zhao H."/>
            <person name="Xu Y."/>
            <person name="Lin S."/>
            <person name="Spain J.C."/>
            <person name="Zhou N.-Y."/>
        </authorList>
    </citation>
    <scope>NUCLEOTIDE SEQUENCE [LARGE SCALE GENOMIC DNA]</scope>
    <source>
        <strain evidence="3 4">NEAU-NG30</strain>
    </source>
</reference>
<feature type="transmembrane region" description="Helical" evidence="1">
    <location>
        <begin position="182"/>
        <end position="205"/>
    </location>
</feature>
<dbReference type="PANTHER" id="PTHR23028:SF53">
    <property type="entry name" value="ACYL_TRANSF_3 DOMAIN-CONTAINING PROTEIN"/>
    <property type="match status" value="1"/>
</dbReference>
<sequence>MSHEAIQSRSGPAPARNLAPRLPSLTGLRFVAAVMVFAFHAVALNPYASQSAQTVTNTLFGVGGFTGVTFFFILSGFVLTCAVRPRDTTVRFWRRRFFKIYPNHLLTFGAALLLLTVITGQGGVRFSDGLLNVLLLQSWSTTLEVRTSFNPVAWSLSCELLFYLLFPLIIKLVNKVRPERLWLWTILSAASVLALPVVAGVLPAGTMLPFGFSDMQLYYVFHCPAGQLLTFVFGMFLAKVVLAGRRLPLKLGGAVALTVTAYFVTPLFGALFQFGALMAIPLGLLIAAAAVADRDRVKTFMGNRLMVWLGEISFAFYLWHYFVLVAGHHWLGQGENWSTLTSAAVEVLLFAVSLVLAWLTFKLVEQPIMKRFASPRRKLAPATVTAVPSGGQADRAA</sequence>
<dbReference type="InterPro" id="IPR050879">
    <property type="entry name" value="Acyltransferase_3"/>
</dbReference>
<feature type="transmembrane region" description="Helical" evidence="1">
    <location>
        <begin position="217"/>
        <end position="237"/>
    </location>
</feature>
<feature type="transmembrane region" description="Helical" evidence="1">
    <location>
        <begin position="249"/>
        <end position="268"/>
    </location>
</feature>
<keyword evidence="3" id="KW-0808">Transferase</keyword>
<feature type="domain" description="Acyltransferase 3" evidence="2">
    <location>
        <begin position="24"/>
        <end position="360"/>
    </location>
</feature>
<feature type="transmembrane region" description="Helical" evidence="1">
    <location>
        <begin position="26"/>
        <end position="47"/>
    </location>
</feature>
<feature type="transmembrane region" description="Helical" evidence="1">
    <location>
        <begin position="337"/>
        <end position="361"/>
    </location>
</feature>
<keyword evidence="1" id="KW-1133">Transmembrane helix</keyword>
<name>A0ABV0LU74_9PSEU</name>
<evidence type="ECO:0000256" key="1">
    <source>
        <dbReference type="SAM" id="Phobius"/>
    </source>
</evidence>
<keyword evidence="1" id="KW-0812">Transmembrane</keyword>
<feature type="transmembrane region" description="Helical" evidence="1">
    <location>
        <begin position="305"/>
        <end position="331"/>
    </location>
</feature>
<dbReference type="RefSeq" id="WP_348956955.1">
    <property type="nucleotide sequence ID" value="NZ_JBDZYD010000024.1"/>
</dbReference>
<evidence type="ECO:0000313" key="3">
    <source>
        <dbReference type="EMBL" id="MEQ0565863.1"/>
    </source>
</evidence>
<accession>A0ABV0LU74</accession>
<comment type="caution">
    <text evidence="3">The sequence shown here is derived from an EMBL/GenBank/DDBJ whole genome shotgun (WGS) entry which is preliminary data.</text>
</comment>
<protein>
    <submittedName>
        <fullName evidence="3">Acyltransferase</fullName>
        <ecNumber evidence="3">2.3.-.-</ecNumber>
    </submittedName>
</protein>
<dbReference type="InterPro" id="IPR002656">
    <property type="entry name" value="Acyl_transf_3_dom"/>
</dbReference>
<keyword evidence="1" id="KW-0472">Membrane</keyword>
<feature type="transmembrane region" description="Helical" evidence="1">
    <location>
        <begin position="104"/>
        <end position="124"/>
    </location>
</feature>
<dbReference type="Proteomes" id="UP001440984">
    <property type="component" value="Unassembled WGS sequence"/>
</dbReference>
<evidence type="ECO:0000313" key="4">
    <source>
        <dbReference type="Proteomes" id="UP001440984"/>
    </source>
</evidence>
<dbReference type="EMBL" id="JBDZYD010000024">
    <property type="protein sequence ID" value="MEQ0565863.1"/>
    <property type="molecule type" value="Genomic_DNA"/>
</dbReference>
<evidence type="ECO:0000259" key="2">
    <source>
        <dbReference type="Pfam" id="PF01757"/>
    </source>
</evidence>